<name>A0A0C3RAP4_9PORP</name>
<dbReference type="GO" id="GO:0005524">
    <property type="term" value="F:ATP binding"/>
    <property type="evidence" value="ECO:0007669"/>
    <property type="project" value="UniProtKB-KW"/>
</dbReference>
<protein>
    <submittedName>
        <fullName evidence="14">ABC transporter</fullName>
    </submittedName>
</protein>
<proteinExistence type="inferred from homology"/>
<dbReference type="InterPro" id="IPR037118">
    <property type="entry name" value="Val-tRNA_synth_C_sf"/>
</dbReference>
<dbReference type="PROSITE" id="PS50893">
    <property type="entry name" value="ABC_TRANSPORTER_2"/>
    <property type="match status" value="2"/>
</dbReference>
<evidence type="ECO:0000256" key="3">
    <source>
        <dbReference type="ARBA" id="ARBA00022555"/>
    </source>
</evidence>
<dbReference type="SUPFAM" id="SSF52540">
    <property type="entry name" value="P-loop containing nucleoside triphosphate hydrolases"/>
    <property type="match status" value="2"/>
</dbReference>
<dbReference type="InterPro" id="IPR051309">
    <property type="entry name" value="ABCF_ATPase"/>
</dbReference>
<dbReference type="Gene3D" id="3.40.50.300">
    <property type="entry name" value="P-loop containing nucleotide triphosphate hydrolases"/>
    <property type="match status" value="2"/>
</dbReference>
<dbReference type="FunFam" id="3.40.50.300:FF:000183">
    <property type="entry name" value="ABC transporter ATP-binding protein yjjK"/>
    <property type="match status" value="1"/>
</dbReference>
<dbReference type="OrthoDB" id="1521973at2"/>
<keyword evidence="5" id="KW-0677">Repeat</keyword>
<dbReference type="GO" id="GO:0006412">
    <property type="term" value="P:translation"/>
    <property type="evidence" value="ECO:0007669"/>
    <property type="project" value="UniProtKB-KW"/>
</dbReference>
<dbReference type="GO" id="GO:0019843">
    <property type="term" value="F:rRNA binding"/>
    <property type="evidence" value="ECO:0007669"/>
    <property type="project" value="UniProtKB-KW"/>
</dbReference>
<evidence type="ECO:0000256" key="7">
    <source>
        <dbReference type="ARBA" id="ARBA00022801"/>
    </source>
</evidence>
<keyword evidence="15" id="KW-1185">Reference proteome</keyword>
<dbReference type="AlphaFoldDB" id="A0A0C3RAP4"/>
<dbReference type="Proteomes" id="UP000031980">
    <property type="component" value="Unassembled WGS sequence"/>
</dbReference>
<dbReference type="GO" id="GO:0000049">
    <property type="term" value="F:tRNA binding"/>
    <property type="evidence" value="ECO:0007669"/>
    <property type="project" value="UniProtKB-KW"/>
</dbReference>
<evidence type="ECO:0000256" key="8">
    <source>
        <dbReference type="ARBA" id="ARBA00022840"/>
    </source>
</evidence>
<gene>
    <name evidence="14" type="ORF">BA92_14765</name>
</gene>
<comment type="caution">
    <text evidence="14">The sequence shown here is derived from an EMBL/GenBank/DDBJ whole genome shotgun (WGS) entry which is preliminary data.</text>
</comment>
<dbReference type="PANTHER" id="PTHR42855:SF1">
    <property type="entry name" value="ABC TRANSPORTER DOMAIN-CONTAINING PROTEIN"/>
    <property type="match status" value="1"/>
</dbReference>
<keyword evidence="2" id="KW-0963">Cytoplasm</keyword>
<dbReference type="CDD" id="cd03221">
    <property type="entry name" value="ABCF_EF-3"/>
    <property type="match status" value="2"/>
</dbReference>
<evidence type="ECO:0000256" key="10">
    <source>
        <dbReference type="ARBA" id="ARBA00022884"/>
    </source>
</evidence>
<dbReference type="FunFam" id="3.40.50.300:FF:000011">
    <property type="entry name" value="Putative ABC transporter ATP-binding component"/>
    <property type="match status" value="1"/>
</dbReference>
<evidence type="ECO:0000256" key="12">
    <source>
        <dbReference type="SAM" id="Coils"/>
    </source>
</evidence>
<feature type="domain" description="ABC transporter" evidence="13">
    <location>
        <begin position="5"/>
        <end position="248"/>
    </location>
</feature>
<dbReference type="Gene3D" id="1.10.287.380">
    <property type="entry name" value="Valyl-tRNA synthetase, C-terminal domain"/>
    <property type="match status" value="1"/>
</dbReference>
<organism evidence="14 15">
    <name type="scientific">Sanguibacteroides justesenii</name>
    <dbReference type="NCBI Taxonomy" id="1547597"/>
    <lineage>
        <taxon>Bacteria</taxon>
        <taxon>Pseudomonadati</taxon>
        <taxon>Bacteroidota</taxon>
        <taxon>Bacteroidia</taxon>
        <taxon>Bacteroidales</taxon>
        <taxon>Porphyromonadaceae</taxon>
        <taxon>Sanguibacteroides</taxon>
    </lineage>
</organism>
<evidence type="ECO:0000256" key="6">
    <source>
        <dbReference type="ARBA" id="ARBA00022741"/>
    </source>
</evidence>
<dbReference type="InterPro" id="IPR032781">
    <property type="entry name" value="ABC_tran_Xtn"/>
</dbReference>
<evidence type="ECO:0000256" key="11">
    <source>
        <dbReference type="ARBA" id="ARBA00022917"/>
    </source>
</evidence>
<keyword evidence="4" id="KW-0699">rRNA-binding</keyword>
<dbReference type="Pfam" id="PF12848">
    <property type="entry name" value="ABC_tran_Xtn"/>
    <property type="match status" value="1"/>
</dbReference>
<dbReference type="Pfam" id="PF16326">
    <property type="entry name" value="ABC_tran_CTD"/>
    <property type="match status" value="1"/>
</dbReference>
<dbReference type="InterPro" id="IPR003439">
    <property type="entry name" value="ABC_transporter-like_ATP-bd"/>
</dbReference>
<dbReference type="GO" id="GO:0016887">
    <property type="term" value="F:ATP hydrolysis activity"/>
    <property type="evidence" value="ECO:0007669"/>
    <property type="project" value="InterPro"/>
</dbReference>
<dbReference type="InterPro" id="IPR032524">
    <property type="entry name" value="ABC_tran_C"/>
</dbReference>
<comment type="similarity">
    <text evidence="1">Belongs to the ABC transporter superfamily. ABCF family. Translational throttle EttA subfamily.</text>
</comment>
<dbReference type="InterPro" id="IPR017871">
    <property type="entry name" value="ABC_transporter-like_CS"/>
</dbReference>
<dbReference type="GO" id="GO:0003677">
    <property type="term" value="F:DNA binding"/>
    <property type="evidence" value="ECO:0007669"/>
    <property type="project" value="InterPro"/>
</dbReference>
<accession>A0A0C3RAP4</accession>
<evidence type="ECO:0000313" key="14">
    <source>
        <dbReference type="EMBL" id="KIO42621.1"/>
    </source>
</evidence>
<dbReference type="RefSeq" id="WP_041505602.1">
    <property type="nucleotide sequence ID" value="NZ_JPIU01000051.1"/>
</dbReference>
<feature type="domain" description="ABC transporter" evidence="13">
    <location>
        <begin position="313"/>
        <end position="531"/>
    </location>
</feature>
<dbReference type="PROSITE" id="PS00211">
    <property type="entry name" value="ABC_TRANSPORTER_1"/>
    <property type="match status" value="1"/>
</dbReference>
<evidence type="ECO:0000259" key="13">
    <source>
        <dbReference type="PROSITE" id="PS50893"/>
    </source>
</evidence>
<dbReference type="SMART" id="SM00382">
    <property type="entry name" value="AAA"/>
    <property type="match status" value="2"/>
</dbReference>
<keyword evidence="12" id="KW-0175">Coiled coil</keyword>
<reference evidence="14 15" key="1">
    <citation type="submission" date="2014-07" db="EMBL/GenBank/DDBJ databases">
        <title>Porphyromonadaceae bacterium OUH 308042 = ATCC BAA-2681 = DSM 28342 draft genome.</title>
        <authorList>
            <person name="Sydenham T.V."/>
            <person name="Hasman H."/>
            <person name="Justensen U.S."/>
        </authorList>
    </citation>
    <scope>NUCLEOTIDE SEQUENCE [LARGE SCALE GENOMIC DNA]</scope>
    <source>
        <strain evidence="14 15">OUH 308042</strain>
    </source>
</reference>
<evidence type="ECO:0000256" key="9">
    <source>
        <dbReference type="ARBA" id="ARBA00022845"/>
    </source>
</evidence>
<keyword evidence="3" id="KW-0820">tRNA-binding</keyword>
<dbReference type="GO" id="GO:0006417">
    <property type="term" value="P:regulation of translation"/>
    <property type="evidence" value="ECO:0007669"/>
    <property type="project" value="UniProtKB-KW"/>
</dbReference>
<keyword evidence="8" id="KW-0067">ATP-binding</keyword>
<dbReference type="InterPro" id="IPR003593">
    <property type="entry name" value="AAA+_ATPase"/>
</dbReference>
<dbReference type="InterPro" id="IPR027417">
    <property type="entry name" value="P-loop_NTPase"/>
</dbReference>
<evidence type="ECO:0000256" key="2">
    <source>
        <dbReference type="ARBA" id="ARBA00022490"/>
    </source>
</evidence>
<evidence type="ECO:0000256" key="1">
    <source>
        <dbReference type="ARBA" id="ARBA00005868"/>
    </source>
</evidence>
<evidence type="ECO:0000256" key="4">
    <source>
        <dbReference type="ARBA" id="ARBA00022730"/>
    </source>
</evidence>
<dbReference type="Pfam" id="PF00005">
    <property type="entry name" value="ABC_tran"/>
    <property type="match status" value="2"/>
</dbReference>
<keyword evidence="10" id="KW-0694">RNA-binding</keyword>
<evidence type="ECO:0000313" key="15">
    <source>
        <dbReference type="Proteomes" id="UP000031980"/>
    </source>
</evidence>
<feature type="coiled-coil region" evidence="12">
    <location>
        <begin position="556"/>
        <end position="590"/>
    </location>
</feature>
<keyword evidence="11" id="KW-0648">Protein biosynthesis</keyword>
<dbReference type="EMBL" id="JPIU01000051">
    <property type="protein sequence ID" value="KIO42621.1"/>
    <property type="molecule type" value="Genomic_DNA"/>
</dbReference>
<keyword evidence="9" id="KW-0810">Translation regulation</keyword>
<dbReference type="PANTHER" id="PTHR42855">
    <property type="entry name" value="ABC TRANSPORTER ATP-BINDING SUBUNIT"/>
    <property type="match status" value="1"/>
</dbReference>
<keyword evidence="6" id="KW-0547">Nucleotide-binding</keyword>
<keyword evidence="7" id="KW-0378">Hydrolase</keyword>
<evidence type="ECO:0000256" key="5">
    <source>
        <dbReference type="ARBA" id="ARBA00022737"/>
    </source>
</evidence>
<sequence>MISFLQVNNLSKRFGEQLLFENLSFGIGKNQKVALIAKNGMGKSTMLKIIAGKEIADAGTIIFRNDITVGYLEQDPQLEPENNVFEEVFNSDSPLLKAIRNYEEAVTNNDSEAIEELIPQMDALAAWDYETQVKQILSELKINKYNQRIKELSGGQKKRVGLAKILISNPDFLILDEPTNHLDVEMTEWLESYLEKSKVTLLMVTHDRYFLDRVCDLIIEIDDFGLYAYNGNYSYYLEKREERIDARNASIDKAKNLLRTEQEWMRRMPQARSHKAQYRIDNFYKLKEVADQHTEQQQLELDIRGKRLGKKILELEHVDKSYGDLCILKDFSYKFVRGEKIGIIGKNGIGKSTFLNIITQTTKPDSGQIEIGETVVYGYYKQSGITFKENDRPIDIVKNISEKIDLGNGRIMTASQFLEYFLFSDKLQYSPVYKLSGGEKRRLYLLTVLMGNPNFLILDEPTNDLDIVTLNVLEEYLKAFQGCLIIVSHDRFFTDKVVDRVFAFEGNGIVKDFPGNYTQYKNKKEEEELLQKQEAKKSVPNAKTVDREKEKKRKLTFSEKKEMEQLEIAMDQLNAEKAELETALNTGKLTTDELIKFSQRISEIINLLDEKEMRWLELSEIPN</sequence>